<accession>A0AAD8QBL3</accession>
<keyword evidence="3" id="KW-1185">Reference proteome</keyword>
<proteinExistence type="predicted"/>
<reference evidence="2" key="1">
    <citation type="submission" date="2021-06" db="EMBL/GenBank/DDBJ databases">
        <title>Comparative genomics, transcriptomics and evolutionary studies reveal genomic signatures of adaptation to plant cell wall in hemibiotrophic fungi.</title>
        <authorList>
            <consortium name="DOE Joint Genome Institute"/>
            <person name="Baroncelli R."/>
            <person name="Diaz J.F."/>
            <person name="Benocci T."/>
            <person name="Peng M."/>
            <person name="Battaglia E."/>
            <person name="Haridas S."/>
            <person name="Andreopoulos W."/>
            <person name="Labutti K."/>
            <person name="Pangilinan J."/>
            <person name="Floch G.L."/>
            <person name="Makela M.R."/>
            <person name="Henrissat B."/>
            <person name="Grigoriev I.V."/>
            <person name="Crouch J.A."/>
            <person name="De Vries R.P."/>
            <person name="Sukno S.A."/>
            <person name="Thon M.R."/>
        </authorList>
    </citation>
    <scope>NUCLEOTIDE SEQUENCE</scope>
    <source>
        <strain evidence="2">CBS 125086</strain>
    </source>
</reference>
<sequence length="196" mass="20859">MPALSPDGRSGDTLPAFNSEVNSPEVQSSSSHNSEADCAINELSGECVSHEDDDQEPSPKKSLIKTRVPATSNTKETGKNGKKRGRDDNAIPKKPVKKARTSPGPRDGSTESSKKSSAKRTAASTRPKHQNGNVVGSRSNLDRLLVEQGRGVQKRLTLEVGVSRVQTLTGGFPTAAEDLPDRPDEAGGEHDFACED</sequence>
<dbReference type="GeneID" id="85448950"/>
<evidence type="ECO:0000313" key="3">
    <source>
        <dbReference type="Proteomes" id="UP001230504"/>
    </source>
</evidence>
<feature type="compositionally biased region" description="Polar residues" evidence="1">
    <location>
        <begin position="19"/>
        <end position="33"/>
    </location>
</feature>
<feature type="region of interest" description="Disordered" evidence="1">
    <location>
        <begin position="1"/>
        <end position="141"/>
    </location>
</feature>
<organism evidence="2 3">
    <name type="scientific">Colletotrichum navitas</name>
    <dbReference type="NCBI Taxonomy" id="681940"/>
    <lineage>
        <taxon>Eukaryota</taxon>
        <taxon>Fungi</taxon>
        <taxon>Dikarya</taxon>
        <taxon>Ascomycota</taxon>
        <taxon>Pezizomycotina</taxon>
        <taxon>Sordariomycetes</taxon>
        <taxon>Hypocreomycetidae</taxon>
        <taxon>Glomerellales</taxon>
        <taxon>Glomerellaceae</taxon>
        <taxon>Colletotrichum</taxon>
        <taxon>Colletotrichum graminicola species complex</taxon>
    </lineage>
</organism>
<comment type="caution">
    <text evidence="2">The sequence shown here is derived from an EMBL/GenBank/DDBJ whole genome shotgun (WGS) entry which is preliminary data.</text>
</comment>
<dbReference type="AlphaFoldDB" id="A0AAD8QBL3"/>
<gene>
    <name evidence="2" type="ORF">LY79DRAFT_689237</name>
</gene>
<dbReference type="EMBL" id="JAHLJV010000004">
    <property type="protein sequence ID" value="KAK1598677.1"/>
    <property type="molecule type" value="Genomic_DNA"/>
</dbReference>
<feature type="compositionally biased region" description="Basic and acidic residues" evidence="1">
    <location>
        <begin position="179"/>
        <end position="196"/>
    </location>
</feature>
<feature type="compositionally biased region" description="Polar residues" evidence="1">
    <location>
        <begin position="130"/>
        <end position="139"/>
    </location>
</feature>
<dbReference type="RefSeq" id="XP_060419354.1">
    <property type="nucleotide sequence ID" value="XM_060564710.1"/>
</dbReference>
<feature type="region of interest" description="Disordered" evidence="1">
    <location>
        <begin position="168"/>
        <end position="196"/>
    </location>
</feature>
<evidence type="ECO:0000313" key="2">
    <source>
        <dbReference type="EMBL" id="KAK1598677.1"/>
    </source>
</evidence>
<name>A0AAD8QBL3_9PEZI</name>
<evidence type="ECO:0000256" key="1">
    <source>
        <dbReference type="SAM" id="MobiDB-lite"/>
    </source>
</evidence>
<protein>
    <submittedName>
        <fullName evidence="2">Uncharacterized protein</fullName>
    </submittedName>
</protein>
<dbReference type="Proteomes" id="UP001230504">
    <property type="component" value="Unassembled WGS sequence"/>
</dbReference>